<dbReference type="Proteomes" id="UP000031532">
    <property type="component" value="Unassembled WGS sequence"/>
</dbReference>
<organism evidence="1 2">
    <name type="scientific">Scytonema millei VB511283</name>
    <dbReference type="NCBI Taxonomy" id="1245923"/>
    <lineage>
        <taxon>Bacteria</taxon>
        <taxon>Bacillati</taxon>
        <taxon>Cyanobacteriota</taxon>
        <taxon>Cyanophyceae</taxon>
        <taxon>Nostocales</taxon>
        <taxon>Scytonemataceae</taxon>
        <taxon>Scytonema</taxon>
    </lineage>
</organism>
<evidence type="ECO:0000313" key="1">
    <source>
        <dbReference type="EMBL" id="NHC38156.1"/>
    </source>
</evidence>
<gene>
    <name evidence="1" type="ORF">QH73_0026645</name>
</gene>
<proteinExistence type="predicted"/>
<sequence>MYATPAAVKIVSCEDSQQLTINRLARSRDLPEFSTNGYIFGKSPCQSDRSHEEIVLFQ</sequence>
<dbReference type="AlphaFoldDB" id="A0A9X5EAA6"/>
<evidence type="ECO:0000313" key="2">
    <source>
        <dbReference type="Proteomes" id="UP000031532"/>
    </source>
</evidence>
<comment type="caution">
    <text evidence="1">The sequence shown here is derived from an EMBL/GenBank/DDBJ whole genome shotgun (WGS) entry which is preliminary data.</text>
</comment>
<protein>
    <submittedName>
        <fullName evidence="1">Uncharacterized protein</fullName>
    </submittedName>
</protein>
<reference evidence="1 2" key="1">
    <citation type="journal article" date="2015" name="Genome Announc.">
        <title>Draft Genome Sequence of the Terrestrial Cyanobacterium Scytonema millei VB511283, Isolated from Eastern India.</title>
        <authorList>
            <person name="Sen D."/>
            <person name="Chandrababunaidu M.M."/>
            <person name="Singh D."/>
            <person name="Sanghi N."/>
            <person name="Ghorai A."/>
            <person name="Mishra G.P."/>
            <person name="Madduluri M."/>
            <person name="Adhikary S.P."/>
            <person name="Tripathy S."/>
        </authorList>
    </citation>
    <scope>NUCLEOTIDE SEQUENCE [LARGE SCALE GENOMIC DNA]</scope>
    <source>
        <strain evidence="1 2">VB511283</strain>
    </source>
</reference>
<accession>A0A9X5EAA6</accession>
<keyword evidence="2" id="KW-1185">Reference proteome</keyword>
<dbReference type="RefSeq" id="WP_165587792.1">
    <property type="nucleotide sequence ID" value="NZ_JTJC03000017.1"/>
</dbReference>
<dbReference type="EMBL" id="JTJC03000017">
    <property type="protein sequence ID" value="NHC38156.1"/>
    <property type="molecule type" value="Genomic_DNA"/>
</dbReference>
<name>A0A9X5EAA6_9CYAN</name>